<name>A0A8H7RIY3_9FUNG</name>
<feature type="binding site" evidence="12">
    <location>
        <position position="85"/>
    </location>
    <ligand>
        <name>L-glutamate</name>
        <dbReference type="ChEBI" id="CHEBI:29985"/>
    </ligand>
</feature>
<dbReference type="InterPro" id="IPR043137">
    <property type="entry name" value="GGT_ssub_C"/>
</dbReference>
<keyword evidence="6" id="KW-0808">Transferase</keyword>
<dbReference type="PANTHER" id="PTHR11686:SF9">
    <property type="entry name" value="RE13973P"/>
    <property type="match status" value="1"/>
</dbReference>
<dbReference type="SUPFAM" id="SSF56235">
    <property type="entry name" value="N-terminal nucleophile aminohydrolases (Ntn hydrolases)"/>
    <property type="match status" value="1"/>
</dbReference>
<dbReference type="GO" id="GO:0036374">
    <property type="term" value="F:glutathione hydrolase activity"/>
    <property type="evidence" value="ECO:0007669"/>
    <property type="project" value="UniProtKB-EC"/>
</dbReference>
<dbReference type="AlphaFoldDB" id="A0A8H7RIY3"/>
<feature type="binding site" evidence="12">
    <location>
        <position position="447"/>
    </location>
    <ligand>
        <name>L-glutamate</name>
        <dbReference type="ChEBI" id="CHEBI:29985"/>
    </ligand>
</feature>
<dbReference type="Pfam" id="PF01019">
    <property type="entry name" value="G_glu_transpept"/>
    <property type="match status" value="1"/>
</dbReference>
<evidence type="ECO:0000256" key="3">
    <source>
        <dbReference type="ARBA" id="ARBA00005115"/>
    </source>
</evidence>
<evidence type="ECO:0000256" key="5">
    <source>
        <dbReference type="ARBA" id="ARBA00022670"/>
    </source>
</evidence>
<evidence type="ECO:0000313" key="14">
    <source>
        <dbReference type="Proteomes" id="UP000603453"/>
    </source>
</evidence>
<dbReference type="GO" id="GO:0006508">
    <property type="term" value="P:proteolysis"/>
    <property type="evidence" value="ECO:0007669"/>
    <property type="project" value="UniProtKB-KW"/>
</dbReference>
<dbReference type="GO" id="GO:0005886">
    <property type="term" value="C:plasma membrane"/>
    <property type="evidence" value="ECO:0007669"/>
    <property type="project" value="TreeGrafter"/>
</dbReference>
<dbReference type="PRINTS" id="PR01210">
    <property type="entry name" value="GGTRANSPTASE"/>
</dbReference>
<feature type="binding site" evidence="12">
    <location>
        <position position="396"/>
    </location>
    <ligand>
        <name>L-glutamate</name>
        <dbReference type="ChEBI" id="CHEBI:29985"/>
    </ligand>
</feature>
<dbReference type="FunFam" id="3.60.20.40:FF:000001">
    <property type="entry name" value="Gamma-glutamyltranspeptidase 1"/>
    <property type="match status" value="1"/>
</dbReference>
<evidence type="ECO:0000256" key="9">
    <source>
        <dbReference type="ARBA" id="ARBA00023315"/>
    </source>
</evidence>
<evidence type="ECO:0000256" key="1">
    <source>
        <dbReference type="ARBA" id="ARBA00001049"/>
    </source>
</evidence>
<dbReference type="Proteomes" id="UP000603453">
    <property type="component" value="Unassembled WGS sequence"/>
</dbReference>
<evidence type="ECO:0000256" key="10">
    <source>
        <dbReference type="ARBA" id="ARBA00047417"/>
    </source>
</evidence>
<evidence type="ECO:0000256" key="4">
    <source>
        <dbReference type="ARBA" id="ARBA00009381"/>
    </source>
</evidence>
<evidence type="ECO:0008006" key="15">
    <source>
        <dbReference type="Google" id="ProtNLM"/>
    </source>
</evidence>
<dbReference type="InterPro" id="IPR043138">
    <property type="entry name" value="GGT_lsub"/>
</dbReference>
<dbReference type="Gene3D" id="3.60.20.40">
    <property type="match status" value="1"/>
</dbReference>
<protein>
    <recommendedName>
        <fullName evidence="15">Gamma-glutamyltransferase</fullName>
    </recommendedName>
</protein>
<keyword evidence="7" id="KW-0378">Hydrolase</keyword>
<feature type="active site" description="Nucleophile" evidence="11">
    <location>
        <position position="354"/>
    </location>
</feature>
<organism evidence="13 14">
    <name type="scientific">Mucor saturninus</name>
    <dbReference type="NCBI Taxonomy" id="64648"/>
    <lineage>
        <taxon>Eukaryota</taxon>
        <taxon>Fungi</taxon>
        <taxon>Fungi incertae sedis</taxon>
        <taxon>Mucoromycota</taxon>
        <taxon>Mucoromycotina</taxon>
        <taxon>Mucoromycetes</taxon>
        <taxon>Mucorales</taxon>
        <taxon>Mucorineae</taxon>
        <taxon>Mucoraceae</taxon>
        <taxon>Mucor</taxon>
    </lineage>
</organism>
<dbReference type="InterPro" id="IPR029055">
    <property type="entry name" value="Ntn_hydrolases_N"/>
</dbReference>
<dbReference type="EMBL" id="JAEPRD010000007">
    <property type="protein sequence ID" value="KAG2211877.1"/>
    <property type="molecule type" value="Genomic_DNA"/>
</dbReference>
<dbReference type="GO" id="GO:0103068">
    <property type="term" value="F:leukotriene C4 gamma-glutamyl transferase activity"/>
    <property type="evidence" value="ECO:0007669"/>
    <property type="project" value="UniProtKB-EC"/>
</dbReference>
<comment type="similarity">
    <text evidence="4">Belongs to the gamma-glutamyltransferase family.</text>
</comment>
<keyword evidence="9" id="KW-0012">Acyltransferase</keyword>
<evidence type="ECO:0000256" key="8">
    <source>
        <dbReference type="ARBA" id="ARBA00023180"/>
    </source>
</evidence>
<evidence type="ECO:0000256" key="2">
    <source>
        <dbReference type="ARBA" id="ARBA00001089"/>
    </source>
</evidence>
<proteinExistence type="inferred from homology"/>
<dbReference type="NCBIfam" id="TIGR00066">
    <property type="entry name" value="g_glut_trans"/>
    <property type="match status" value="1"/>
</dbReference>
<keyword evidence="8" id="KW-0325">Glycoprotein</keyword>
<reference evidence="13" key="1">
    <citation type="submission" date="2020-12" db="EMBL/GenBank/DDBJ databases">
        <title>Metabolic potential, ecology and presence of endohyphal bacteria is reflected in genomic diversity of Mucoromycotina.</title>
        <authorList>
            <person name="Muszewska A."/>
            <person name="Okrasinska A."/>
            <person name="Steczkiewicz K."/>
            <person name="Drgas O."/>
            <person name="Orlowska M."/>
            <person name="Perlinska-Lenart U."/>
            <person name="Aleksandrzak-Piekarczyk T."/>
            <person name="Szatraj K."/>
            <person name="Zielenkiewicz U."/>
            <person name="Pilsyk S."/>
            <person name="Malc E."/>
            <person name="Mieczkowski P."/>
            <person name="Kruszewska J.S."/>
            <person name="Biernat P."/>
            <person name="Pawlowska J."/>
        </authorList>
    </citation>
    <scope>NUCLEOTIDE SEQUENCE</scope>
    <source>
        <strain evidence="13">WA0000017839</strain>
    </source>
</reference>
<dbReference type="InterPro" id="IPR000101">
    <property type="entry name" value="GGT_peptidase"/>
</dbReference>
<evidence type="ECO:0000256" key="12">
    <source>
        <dbReference type="PIRSR" id="PIRSR600101-2"/>
    </source>
</evidence>
<dbReference type="OrthoDB" id="1081007at2759"/>
<comment type="pathway">
    <text evidence="3">Sulfur metabolism; glutathione metabolism.</text>
</comment>
<feature type="binding site" evidence="12">
    <location>
        <begin position="424"/>
        <end position="425"/>
    </location>
    <ligand>
        <name>L-glutamate</name>
        <dbReference type="ChEBI" id="CHEBI:29985"/>
    </ligand>
</feature>
<accession>A0A8H7RIY3</accession>
<evidence type="ECO:0000256" key="11">
    <source>
        <dbReference type="PIRSR" id="PIRSR600101-1"/>
    </source>
</evidence>
<feature type="binding site" evidence="12">
    <location>
        <begin position="372"/>
        <end position="374"/>
    </location>
    <ligand>
        <name>L-glutamate</name>
        <dbReference type="ChEBI" id="CHEBI:29985"/>
    </ligand>
</feature>
<keyword evidence="5" id="KW-0645">Protease</keyword>
<comment type="catalytic activity">
    <reaction evidence="10">
        <text>an N-terminal (5-L-glutamyl)-[peptide] + an alpha-amino acid = 5-L-glutamyl amino acid + an N-terminal L-alpha-aminoacyl-[peptide]</text>
        <dbReference type="Rhea" id="RHEA:23904"/>
        <dbReference type="Rhea" id="RHEA-COMP:9780"/>
        <dbReference type="Rhea" id="RHEA-COMP:9795"/>
        <dbReference type="ChEBI" id="CHEBI:77644"/>
        <dbReference type="ChEBI" id="CHEBI:78597"/>
        <dbReference type="ChEBI" id="CHEBI:78599"/>
        <dbReference type="ChEBI" id="CHEBI:78608"/>
        <dbReference type="EC" id="2.3.2.2"/>
    </reaction>
</comment>
<sequence>LNGRRIIDNPISHKVTGSHGAVAVENEQCSNTGVNVLKEGGNAVDAAIASGLCIGVINSFATGIGGGGFMLIRTPSGEYDFIDFREAAPAAATEDMYVHNISLSQNTGLAIAVPGEIRGYGLAHAKHGKLPWARLFRDAINIARNGFITSDHIYQRLKTSESWIMQKPEWVEIFAPNGSIAEVGSIIKRPALANTLTTIAKEGANAYYEGPIAESIVNTITKNGGILTLEDFKNYRAIERPVVNTTYNGHIVHTTSAPTSGPILLNVLNLIEPYQFSVDGPTGLNYHRLIEALKFGYAARSEFGDPSFTGNQERLDEIASKAWADSIRPQITDETTHNVSYYNPKYENNDPHGTMHLSIVDSDHGAVAQTTTINLLFGSKVMDRETGIIFNDQQADFSSPGTINAYGYSPTKNNFIAPGKRPLSSTTPTIIEDAQGQLKMVVGSSGGSHIVSGAMNVIINALDFKEELFQAVGTPRLHHQLMPNELGAEIGFDPLILADLANRGHQVVDMDIKTTVFSAVQAVILHANGTLDAVSDPRKSGLGAAY</sequence>
<comment type="catalytic activity">
    <reaction evidence="2">
        <text>glutathione + H2O = L-cysteinylglycine + L-glutamate</text>
        <dbReference type="Rhea" id="RHEA:28807"/>
        <dbReference type="ChEBI" id="CHEBI:15377"/>
        <dbReference type="ChEBI" id="CHEBI:29985"/>
        <dbReference type="ChEBI" id="CHEBI:57925"/>
        <dbReference type="ChEBI" id="CHEBI:61694"/>
        <dbReference type="EC" id="3.4.19.13"/>
    </reaction>
</comment>
<evidence type="ECO:0000256" key="6">
    <source>
        <dbReference type="ARBA" id="ARBA00022679"/>
    </source>
</evidence>
<dbReference type="Gene3D" id="1.10.246.130">
    <property type="match status" value="1"/>
</dbReference>
<comment type="catalytic activity">
    <reaction evidence="1">
        <text>an S-substituted glutathione + H2O = an S-substituted L-cysteinylglycine + L-glutamate</text>
        <dbReference type="Rhea" id="RHEA:59468"/>
        <dbReference type="ChEBI" id="CHEBI:15377"/>
        <dbReference type="ChEBI" id="CHEBI:29985"/>
        <dbReference type="ChEBI" id="CHEBI:90779"/>
        <dbReference type="ChEBI" id="CHEBI:143103"/>
        <dbReference type="EC" id="3.4.19.13"/>
    </reaction>
</comment>
<dbReference type="GO" id="GO:0006751">
    <property type="term" value="P:glutathione catabolic process"/>
    <property type="evidence" value="ECO:0007669"/>
    <property type="project" value="InterPro"/>
</dbReference>
<dbReference type="FunFam" id="1.10.246.130:FF:000005">
    <property type="entry name" value="Gamma-glutamyltranspeptidase 1, putative"/>
    <property type="match status" value="1"/>
</dbReference>
<evidence type="ECO:0000256" key="7">
    <source>
        <dbReference type="ARBA" id="ARBA00022801"/>
    </source>
</evidence>
<evidence type="ECO:0000313" key="13">
    <source>
        <dbReference type="EMBL" id="KAG2211877.1"/>
    </source>
</evidence>
<keyword evidence="14" id="KW-1185">Reference proteome</keyword>
<gene>
    <name evidence="13" type="ORF">INT47_004564</name>
</gene>
<comment type="caution">
    <text evidence="13">The sequence shown here is derived from an EMBL/GenBank/DDBJ whole genome shotgun (WGS) entry which is preliminary data.</text>
</comment>
<dbReference type="PANTHER" id="PTHR11686">
    <property type="entry name" value="GAMMA GLUTAMYL TRANSPEPTIDASE"/>
    <property type="match status" value="1"/>
</dbReference>
<feature type="non-terminal residue" evidence="13">
    <location>
        <position position="1"/>
    </location>
</feature>